<evidence type="ECO:0000256" key="1">
    <source>
        <dbReference type="ARBA" id="ARBA00008056"/>
    </source>
</evidence>
<feature type="domain" description="Isopenicillin N synthase-like Fe(2+) 2OG dioxygenase" evidence="2">
    <location>
        <begin position="178"/>
        <end position="229"/>
    </location>
</feature>
<dbReference type="InterPro" id="IPR050231">
    <property type="entry name" value="Iron_ascorbate_oxido_reductase"/>
</dbReference>
<dbReference type="Pfam" id="PF03171">
    <property type="entry name" value="2OG-FeII_Oxy"/>
    <property type="match status" value="1"/>
</dbReference>
<evidence type="ECO:0000259" key="2">
    <source>
        <dbReference type="Pfam" id="PF03171"/>
    </source>
</evidence>
<keyword evidence="5" id="KW-1185">Reference proteome</keyword>
<evidence type="ECO:0008006" key="6">
    <source>
        <dbReference type="Google" id="ProtNLM"/>
    </source>
</evidence>
<dbReference type="InterPro" id="IPR026992">
    <property type="entry name" value="DIOX_N"/>
</dbReference>
<dbReference type="AlphaFoldDB" id="N1PQM2"/>
<dbReference type="PANTHER" id="PTHR47990">
    <property type="entry name" value="2-OXOGLUTARATE (2OG) AND FE(II)-DEPENDENT OXYGENASE SUPERFAMILY PROTEIN-RELATED"/>
    <property type="match status" value="1"/>
</dbReference>
<gene>
    <name evidence="4" type="ORF">DOTSEDRAFT_63016</name>
</gene>
<evidence type="ECO:0000313" key="4">
    <source>
        <dbReference type="EMBL" id="EME44650.1"/>
    </source>
</evidence>
<evidence type="ECO:0000259" key="3">
    <source>
        <dbReference type="Pfam" id="PF14226"/>
    </source>
</evidence>
<dbReference type="HOGENOM" id="CLU_010119_6_3_1"/>
<sequence>MPRTTSLTIPTIDVSGLLKQPSSPAARIVIDQVRVARETTGFFHIEGAFLAAREFFALLMDEKRKLDAKHNAGHRGNDLLDSQSYEEGVLPALEEVSNRECIIGRTDQVRPFFMGPNVWSQNLDPAELQQPVEAYYLSLYALSRRVLDMMAHALPYDVKELFGRFTDPDLVAPRLRLTGSWMQVPPSKDADIVHVGDMLQMWTRGRFKSSVHRVINGEKKDRYSIVFFLDGILHCPLTPLNQNDRVSGLEVPTVERHMLKRMRRSYGKEKK</sequence>
<accession>N1PQM2</accession>
<dbReference type="eggNOG" id="KOG0143">
    <property type="taxonomic scope" value="Eukaryota"/>
</dbReference>
<protein>
    <recommendedName>
        <fullName evidence="6">Fe2OG dioxygenase domain-containing protein</fullName>
    </recommendedName>
</protein>
<dbReference type="InterPro" id="IPR044861">
    <property type="entry name" value="IPNS-like_FE2OG_OXY"/>
</dbReference>
<dbReference type="Pfam" id="PF14226">
    <property type="entry name" value="DIOX_N"/>
    <property type="match status" value="1"/>
</dbReference>
<dbReference type="Gene3D" id="2.60.120.330">
    <property type="entry name" value="B-lactam Antibiotic, Isopenicillin N Synthase, Chain"/>
    <property type="match status" value="2"/>
</dbReference>
<feature type="domain" description="Non-haem dioxygenase N-terminal" evidence="3">
    <location>
        <begin position="9"/>
        <end position="121"/>
    </location>
</feature>
<dbReference type="OMA" id="LPKEWNC"/>
<proteinExistence type="inferred from homology"/>
<comment type="similarity">
    <text evidence="1">Belongs to the iron/ascorbate-dependent oxidoreductase family.</text>
</comment>
<reference evidence="5" key="1">
    <citation type="journal article" date="2012" name="PLoS Genet.">
        <title>The genomes of the fungal plant pathogens Cladosporium fulvum and Dothistroma septosporum reveal adaptation to different hosts and lifestyles but also signatures of common ancestry.</title>
        <authorList>
            <person name="de Wit P.J.G.M."/>
            <person name="van der Burgt A."/>
            <person name="Oekmen B."/>
            <person name="Stergiopoulos I."/>
            <person name="Abd-Elsalam K.A."/>
            <person name="Aerts A.L."/>
            <person name="Bahkali A.H."/>
            <person name="Beenen H.G."/>
            <person name="Chettri P."/>
            <person name="Cox M.P."/>
            <person name="Datema E."/>
            <person name="de Vries R.P."/>
            <person name="Dhillon B."/>
            <person name="Ganley A.R."/>
            <person name="Griffiths S.A."/>
            <person name="Guo Y."/>
            <person name="Hamelin R.C."/>
            <person name="Henrissat B."/>
            <person name="Kabir M.S."/>
            <person name="Jashni M.K."/>
            <person name="Kema G."/>
            <person name="Klaubauf S."/>
            <person name="Lapidus A."/>
            <person name="Levasseur A."/>
            <person name="Lindquist E."/>
            <person name="Mehrabi R."/>
            <person name="Ohm R.A."/>
            <person name="Owen T.J."/>
            <person name="Salamov A."/>
            <person name="Schwelm A."/>
            <person name="Schijlen E."/>
            <person name="Sun H."/>
            <person name="van den Burg H.A."/>
            <person name="van Ham R.C.H.J."/>
            <person name="Zhang S."/>
            <person name="Goodwin S.B."/>
            <person name="Grigoriev I.V."/>
            <person name="Collemare J."/>
            <person name="Bradshaw R.E."/>
        </authorList>
    </citation>
    <scope>NUCLEOTIDE SEQUENCE [LARGE SCALE GENOMIC DNA]</scope>
    <source>
        <strain evidence="5">NZE10 / CBS 128990</strain>
    </source>
</reference>
<reference evidence="4 5" key="2">
    <citation type="journal article" date="2012" name="PLoS Pathog.">
        <title>Diverse lifestyles and strategies of plant pathogenesis encoded in the genomes of eighteen Dothideomycetes fungi.</title>
        <authorList>
            <person name="Ohm R.A."/>
            <person name="Feau N."/>
            <person name="Henrissat B."/>
            <person name="Schoch C.L."/>
            <person name="Horwitz B.A."/>
            <person name="Barry K.W."/>
            <person name="Condon B.J."/>
            <person name="Copeland A.C."/>
            <person name="Dhillon B."/>
            <person name="Glaser F."/>
            <person name="Hesse C.N."/>
            <person name="Kosti I."/>
            <person name="LaButti K."/>
            <person name="Lindquist E.A."/>
            <person name="Lucas S."/>
            <person name="Salamov A.A."/>
            <person name="Bradshaw R.E."/>
            <person name="Ciuffetti L."/>
            <person name="Hamelin R.C."/>
            <person name="Kema G.H.J."/>
            <person name="Lawrence C."/>
            <person name="Scott J.A."/>
            <person name="Spatafora J.W."/>
            <person name="Turgeon B.G."/>
            <person name="de Wit P.J.G.M."/>
            <person name="Zhong S."/>
            <person name="Goodwin S.B."/>
            <person name="Grigoriev I.V."/>
        </authorList>
    </citation>
    <scope>NUCLEOTIDE SEQUENCE [LARGE SCALE GENOMIC DNA]</scope>
    <source>
        <strain evidence="5">NZE10 / CBS 128990</strain>
    </source>
</reference>
<dbReference type="EMBL" id="KB446539">
    <property type="protein sequence ID" value="EME44650.1"/>
    <property type="molecule type" value="Genomic_DNA"/>
</dbReference>
<dbReference type="Proteomes" id="UP000016933">
    <property type="component" value="Unassembled WGS sequence"/>
</dbReference>
<dbReference type="SUPFAM" id="SSF51197">
    <property type="entry name" value="Clavaminate synthase-like"/>
    <property type="match status" value="1"/>
</dbReference>
<dbReference type="STRING" id="675120.N1PQM2"/>
<organism evidence="4 5">
    <name type="scientific">Dothistroma septosporum (strain NZE10 / CBS 128990)</name>
    <name type="common">Red band needle blight fungus</name>
    <name type="synonym">Mycosphaerella pini</name>
    <dbReference type="NCBI Taxonomy" id="675120"/>
    <lineage>
        <taxon>Eukaryota</taxon>
        <taxon>Fungi</taxon>
        <taxon>Dikarya</taxon>
        <taxon>Ascomycota</taxon>
        <taxon>Pezizomycotina</taxon>
        <taxon>Dothideomycetes</taxon>
        <taxon>Dothideomycetidae</taxon>
        <taxon>Mycosphaerellales</taxon>
        <taxon>Mycosphaerellaceae</taxon>
        <taxon>Dothistroma</taxon>
    </lineage>
</organism>
<dbReference type="InterPro" id="IPR027443">
    <property type="entry name" value="IPNS-like_sf"/>
</dbReference>
<name>N1PQM2_DOTSN</name>
<evidence type="ECO:0000313" key="5">
    <source>
        <dbReference type="Proteomes" id="UP000016933"/>
    </source>
</evidence>
<dbReference type="OrthoDB" id="288590at2759"/>